<evidence type="ECO:0000256" key="1">
    <source>
        <dbReference type="ARBA" id="ARBA00000085"/>
    </source>
</evidence>
<dbReference type="PANTHER" id="PTHR43065">
    <property type="entry name" value="SENSOR HISTIDINE KINASE"/>
    <property type="match status" value="1"/>
</dbReference>
<dbReference type="CDD" id="cd00082">
    <property type="entry name" value="HisKA"/>
    <property type="match status" value="1"/>
</dbReference>
<dbReference type="Gene3D" id="3.30.565.10">
    <property type="entry name" value="Histidine kinase-like ATPase, C-terminal domain"/>
    <property type="match status" value="1"/>
</dbReference>
<dbReference type="AlphaFoldDB" id="A0A2S4HRX2"/>
<dbReference type="InterPro" id="IPR005467">
    <property type="entry name" value="His_kinase_dom"/>
</dbReference>
<evidence type="ECO:0000256" key="3">
    <source>
        <dbReference type="ARBA" id="ARBA00022553"/>
    </source>
</evidence>
<dbReference type="EMBL" id="RBNS01000313">
    <property type="protein sequence ID" value="RML48124.1"/>
    <property type="molecule type" value="Genomic_DNA"/>
</dbReference>
<dbReference type="SUPFAM" id="SSF55874">
    <property type="entry name" value="ATPase domain of HSP90 chaperone/DNA topoisomerase II/histidine kinase"/>
    <property type="match status" value="1"/>
</dbReference>
<dbReference type="InterPro" id="IPR036097">
    <property type="entry name" value="HisK_dim/P_sf"/>
</dbReference>
<dbReference type="InterPro" id="IPR000700">
    <property type="entry name" value="PAS-assoc_C"/>
</dbReference>
<dbReference type="GO" id="GO:0000155">
    <property type="term" value="F:phosphorelay sensor kinase activity"/>
    <property type="evidence" value="ECO:0007669"/>
    <property type="project" value="InterPro"/>
</dbReference>
<dbReference type="InterPro" id="IPR004358">
    <property type="entry name" value="Sig_transdc_His_kin-like_C"/>
</dbReference>
<evidence type="ECO:0000313" key="6">
    <source>
        <dbReference type="EMBL" id="RML48124.1"/>
    </source>
</evidence>
<comment type="catalytic activity">
    <reaction evidence="1">
        <text>ATP + protein L-histidine = ADP + protein N-phospho-L-histidine.</text>
        <dbReference type="EC" id="2.7.13.3"/>
    </reaction>
</comment>
<organism evidence="6 7">
    <name type="scientific">Pseudomonas amygdali pv. morsprunorum</name>
    <dbReference type="NCBI Taxonomy" id="129138"/>
    <lineage>
        <taxon>Bacteria</taxon>
        <taxon>Pseudomonadati</taxon>
        <taxon>Pseudomonadota</taxon>
        <taxon>Gammaproteobacteria</taxon>
        <taxon>Pseudomonadales</taxon>
        <taxon>Pseudomonadaceae</taxon>
        <taxon>Pseudomonas</taxon>
        <taxon>Pseudomonas amygdali</taxon>
    </lineage>
</organism>
<name>A0A2S4HRX2_PSEA0</name>
<comment type="caution">
    <text evidence="6">The sequence shown here is derived from an EMBL/GenBank/DDBJ whole genome shotgun (WGS) entry which is preliminary data.</text>
</comment>
<dbReference type="SMART" id="SM00387">
    <property type="entry name" value="HATPase_c"/>
    <property type="match status" value="1"/>
</dbReference>
<dbReference type="SUPFAM" id="SSF55785">
    <property type="entry name" value="PYP-like sensor domain (PAS domain)"/>
    <property type="match status" value="1"/>
</dbReference>
<feature type="domain" description="PAC" evidence="5">
    <location>
        <begin position="111"/>
        <end position="163"/>
    </location>
</feature>
<dbReference type="Gene3D" id="3.30.450.20">
    <property type="entry name" value="PAS domain"/>
    <property type="match status" value="1"/>
</dbReference>
<evidence type="ECO:0000256" key="2">
    <source>
        <dbReference type="ARBA" id="ARBA00012438"/>
    </source>
</evidence>
<dbReference type="Proteomes" id="UP000277952">
    <property type="component" value="Unassembled WGS sequence"/>
</dbReference>
<evidence type="ECO:0000259" key="5">
    <source>
        <dbReference type="PROSITE" id="PS50113"/>
    </source>
</evidence>
<dbReference type="InterPro" id="IPR003661">
    <property type="entry name" value="HisK_dim/P_dom"/>
</dbReference>
<keyword evidence="6" id="KW-0418">Kinase</keyword>
<dbReference type="PANTHER" id="PTHR43065:SF42">
    <property type="entry name" value="TWO-COMPONENT SENSOR PPRA"/>
    <property type="match status" value="1"/>
</dbReference>
<keyword evidence="3" id="KW-0597">Phosphoprotein</keyword>
<protein>
    <recommendedName>
        <fullName evidence="2">histidine kinase</fullName>
        <ecNumber evidence="2">2.7.13.3</ecNumber>
    </recommendedName>
</protein>
<dbReference type="EC" id="2.7.13.3" evidence="2"/>
<dbReference type="InterPro" id="IPR003594">
    <property type="entry name" value="HATPase_dom"/>
</dbReference>
<evidence type="ECO:0000313" key="7">
    <source>
        <dbReference type="Proteomes" id="UP000277952"/>
    </source>
</evidence>
<accession>A0A2S4HRX2</accession>
<evidence type="ECO:0000259" key="4">
    <source>
        <dbReference type="PROSITE" id="PS50109"/>
    </source>
</evidence>
<reference evidence="6 7" key="1">
    <citation type="submission" date="2018-08" db="EMBL/GenBank/DDBJ databases">
        <title>Recombination of ecologically and evolutionarily significant loci maintains genetic cohesion in the Pseudomonas syringae species complex.</title>
        <authorList>
            <person name="Dillon M."/>
            <person name="Thakur S."/>
            <person name="Almeida R.N.D."/>
            <person name="Weir B.S."/>
            <person name="Guttman D.S."/>
        </authorList>
    </citation>
    <scope>NUCLEOTIDE SEQUENCE [LARGE SCALE GENOMIC DNA]</scope>
    <source>
        <strain evidence="6 7">19322</strain>
    </source>
</reference>
<feature type="domain" description="Histidine kinase" evidence="4">
    <location>
        <begin position="183"/>
        <end position="409"/>
    </location>
</feature>
<dbReference type="PROSITE" id="PS50109">
    <property type="entry name" value="HIS_KIN"/>
    <property type="match status" value="1"/>
</dbReference>
<dbReference type="PROSITE" id="PS50113">
    <property type="entry name" value="PAC"/>
    <property type="match status" value="1"/>
</dbReference>
<dbReference type="InterPro" id="IPR035965">
    <property type="entry name" value="PAS-like_dom_sf"/>
</dbReference>
<dbReference type="InterPro" id="IPR000014">
    <property type="entry name" value="PAS"/>
</dbReference>
<dbReference type="CDD" id="cd00130">
    <property type="entry name" value="PAS"/>
    <property type="match status" value="1"/>
</dbReference>
<dbReference type="Gene3D" id="1.10.287.130">
    <property type="match status" value="1"/>
</dbReference>
<dbReference type="SUPFAM" id="SSF47384">
    <property type="entry name" value="Homodimeric domain of signal transducing histidine kinase"/>
    <property type="match status" value="1"/>
</dbReference>
<dbReference type="SMART" id="SM00388">
    <property type="entry name" value="HisKA"/>
    <property type="match status" value="1"/>
</dbReference>
<dbReference type="InterPro" id="IPR036890">
    <property type="entry name" value="HATPase_C_sf"/>
</dbReference>
<keyword evidence="6" id="KW-0808">Transferase</keyword>
<gene>
    <name evidence="6" type="ORF">ALQ94_01915</name>
</gene>
<dbReference type="PRINTS" id="PR00344">
    <property type="entry name" value="BCTRLSENSOR"/>
</dbReference>
<proteinExistence type="predicted"/>
<dbReference type="Pfam" id="PF02518">
    <property type="entry name" value="HATPase_c"/>
    <property type="match status" value="1"/>
</dbReference>
<sequence>MQVGHPAACFSTHRYTMALNSDRRITQGPWNARYSQDLIEHLPVGLYICDRDAVVVAYNLKAAEIWGETPVKGDPEVKFCGSHRLYAGDGTYLPHDQTPMVQVLATGEPALNVDVIVERRDGSRRNVIANVTPLFDEGGDQIGFVNCVQDVTFLRQREEERVQMISDRFQAQKMEIVGQLTTGIAHDFNNMLTAVTGSASLAEHYLKSDKPDHAKKHLANALRASQTAGAMTARLMAFSRRHKLGSEVINLNPLITSLIELARGSLGSKILYKTDLASNLWLTKVDPHQLESAVFNLMVNARDAMPAGGTISIRTSNVDVSEQMAAKGSLLVTGQSCVRIQVSDTGTGMPVALIERIFEPFFTTKEEGKGTGLGLTMVYGYVLQAGGCLTVESQEGHGTTFSLFMPRDVLPEVDAVI</sequence>